<evidence type="ECO:0000256" key="1">
    <source>
        <dbReference type="SAM" id="Phobius"/>
    </source>
</evidence>
<keyword evidence="1" id="KW-1133">Transmembrane helix</keyword>
<sequence length="187" mass="22154">MKNNSIKNLKHCHLCKNKLYKIEFGTHCSLTNKAPAFETKCDKIVFDYNLEDKIKLINIEFERVRIEKKWAYLYFITFLIMGIGMLIFTYHFVEYCTNILNKRMISLNTALFITIPIIFISISFVLISYAFGAINRHRNDKKVIEAKKNELDKILTIYNIVYTIKIKLKDRILKPTNVETELKIMKK</sequence>
<protein>
    <submittedName>
        <fullName evidence="2">Uncharacterized protein</fullName>
    </submittedName>
</protein>
<feature type="transmembrane region" description="Helical" evidence="1">
    <location>
        <begin position="71"/>
        <end position="93"/>
    </location>
</feature>
<keyword evidence="1" id="KW-0472">Membrane</keyword>
<dbReference type="Proteomes" id="UP001597534">
    <property type="component" value="Unassembled WGS sequence"/>
</dbReference>
<keyword evidence="1" id="KW-0812">Transmembrane</keyword>
<keyword evidence="3" id="KW-1185">Reference proteome</keyword>
<proteinExistence type="predicted"/>
<evidence type="ECO:0000313" key="3">
    <source>
        <dbReference type="Proteomes" id="UP001597534"/>
    </source>
</evidence>
<organism evidence="2 3">
    <name type="scientific">Flavobacterium chuncheonense</name>
    <dbReference type="NCBI Taxonomy" id="2026653"/>
    <lineage>
        <taxon>Bacteria</taxon>
        <taxon>Pseudomonadati</taxon>
        <taxon>Bacteroidota</taxon>
        <taxon>Flavobacteriia</taxon>
        <taxon>Flavobacteriales</taxon>
        <taxon>Flavobacteriaceae</taxon>
        <taxon>Flavobacterium</taxon>
    </lineage>
</organism>
<gene>
    <name evidence="2" type="ORF">ACFS5J_12415</name>
</gene>
<dbReference type="EMBL" id="JBHUPC010000019">
    <property type="protein sequence ID" value="MFD2892815.1"/>
    <property type="molecule type" value="Genomic_DNA"/>
</dbReference>
<name>A0ABW5YPB4_9FLAO</name>
<feature type="transmembrane region" description="Helical" evidence="1">
    <location>
        <begin position="105"/>
        <end position="132"/>
    </location>
</feature>
<accession>A0ABW5YPB4</accession>
<comment type="caution">
    <text evidence="2">The sequence shown here is derived from an EMBL/GenBank/DDBJ whole genome shotgun (WGS) entry which is preliminary data.</text>
</comment>
<reference evidence="3" key="1">
    <citation type="journal article" date="2019" name="Int. J. Syst. Evol. Microbiol.">
        <title>The Global Catalogue of Microorganisms (GCM) 10K type strain sequencing project: providing services to taxonomists for standard genome sequencing and annotation.</title>
        <authorList>
            <consortium name="The Broad Institute Genomics Platform"/>
            <consortium name="The Broad Institute Genome Sequencing Center for Infectious Disease"/>
            <person name="Wu L."/>
            <person name="Ma J."/>
        </authorList>
    </citation>
    <scope>NUCLEOTIDE SEQUENCE [LARGE SCALE GENOMIC DNA]</scope>
    <source>
        <strain evidence="3">KCTC 22671</strain>
    </source>
</reference>
<dbReference type="RefSeq" id="WP_379812539.1">
    <property type="nucleotide sequence ID" value="NZ_JBHUPC010000019.1"/>
</dbReference>
<evidence type="ECO:0000313" key="2">
    <source>
        <dbReference type="EMBL" id="MFD2892815.1"/>
    </source>
</evidence>